<feature type="transmembrane region" description="Helical" evidence="1">
    <location>
        <begin position="6"/>
        <end position="21"/>
    </location>
</feature>
<keyword evidence="1" id="KW-1133">Transmembrane helix</keyword>
<proteinExistence type="predicted"/>
<accession>A0ABP7FV19</accession>
<dbReference type="RefSeq" id="WP_344757414.1">
    <property type="nucleotide sequence ID" value="NZ_BAABAE010000004.1"/>
</dbReference>
<organism evidence="2 3">
    <name type="scientific">Leifsonella bigeumensis</name>
    <dbReference type="NCBI Taxonomy" id="433643"/>
    <lineage>
        <taxon>Bacteria</taxon>
        <taxon>Bacillati</taxon>
        <taxon>Actinomycetota</taxon>
        <taxon>Actinomycetes</taxon>
        <taxon>Micrococcales</taxon>
        <taxon>Microbacteriaceae</taxon>
        <taxon>Leifsonella</taxon>
    </lineage>
</organism>
<comment type="caution">
    <text evidence="2">The sequence shown here is derived from an EMBL/GenBank/DDBJ whole genome shotgun (WGS) entry which is preliminary data.</text>
</comment>
<protein>
    <recommendedName>
        <fullName evidence="4">Integral membrane protein</fullName>
    </recommendedName>
</protein>
<name>A0ABP7FV19_9MICO</name>
<evidence type="ECO:0000313" key="3">
    <source>
        <dbReference type="Proteomes" id="UP001501004"/>
    </source>
</evidence>
<keyword evidence="3" id="KW-1185">Reference proteome</keyword>
<evidence type="ECO:0008006" key="4">
    <source>
        <dbReference type="Google" id="ProtNLM"/>
    </source>
</evidence>
<reference evidence="3" key="1">
    <citation type="journal article" date="2019" name="Int. J. Syst. Evol. Microbiol.">
        <title>The Global Catalogue of Microorganisms (GCM) 10K type strain sequencing project: providing services to taxonomists for standard genome sequencing and annotation.</title>
        <authorList>
            <consortium name="The Broad Institute Genomics Platform"/>
            <consortium name="The Broad Institute Genome Sequencing Center for Infectious Disease"/>
            <person name="Wu L."/>
            <person name="Ma J."/>
        </authorList>
    </citation>
    <scope>NUCLEOTIDE SEQUENCE [LARGE SCALE GENOMIC DNA]</scope>
    <source>
        <strain evidence="3">JCM 16949</strain>
    </source>
</reference>
<dbReference type="Proteomes" id="UP001501004">
    <property type="component" value="Unassembled WGS sequence"/>
</dbReference>
<dbReference type="EMBL" id="BAABAE010000004">
    <property type="protein sequence ID" value="GAA3749123.1"/>
    <property type="molecule type" value="Genomic_DNA"/>
</dbReference>
<feature type="transmembrane region" description="Helical" evidence="1">
    <location>
        <begin position="58"/>
        <end position="79"/>
    </location>
</feature>
<gene>
    <name evidence="2" type="ORF">GCM10022239_25580</name>
</gene>
<keyword evidence="1" id="KW-0472">Membrane</keyword>
<evidence type="ECO:0000313" key="2">
    <source>
        <dbReference type="EMBL" id="GAA3749123.1"/>
    </source>
</evidence>
<evidence type="ECO:0000256" key="1">
    <source>
        <dbReference type="SAM" id="Phobius"/>
    </source>
</evidence>
<sequence length="96" mass="10242">MELLFVVLGAALVGLGLRYLLPGRDTYGSAVLPAVSAAVAAAVWAGLTWIGWTFDGGWIWWASLVAGGVLAIATALILAPRRRHRDVALFDRLSRP</sequence>
<keyword evidence="1" id="KW-0812">Transmembrane</keyword>
<feature type="transmembrane region" description="Helical" evidence="1">
    <location>
        <begin position="30"/>
        <end position="52"/>
    </location>
</feature>